<dbReference type="PANTHER" id="PTHR35006">
    <property type="entry name" value="GLYOXALASE FAMILY PROTEIN (AFU_ORTHOLOGUE AFUA_5G14830)"/>
    <property type="match status" value="1"/>
</dbReference>
<dbReference type="RefSeq" id="WP_074982252.1">
    <property type="nucleotide sequence ID" value="NZ_CADFGN010000007.1"/>
</dbReference>
<dbReference type="Proteomes" id="UP000183529">
    <property type="component" value="Unassembled WGS sequence"/>
</dbReference>
<dbReference type="CDD" id="cd07262">
    <property type="entry name" value="VOC_like"/>
    <property type="match status" value="1"/>
</dbReference>
<evidence type="ECO:0000259" key="1">
    <source>
        <dbReference type="PROSITE" id="PS51819"/>
    </source>
</evidence>
<proteinExistence type="predicted"/>
<dbReference type="EMBL" id="FNZM01000004">
    <property type="protein sequence ID" value="SEJ32550.1"/>
    <property type="molecule type" value="Genomic_DNA"/>
</dbReference>
<evidence type="ECO:0000313" key="2">
    <source>
        <dbReference type="EMBL" id="SEJ32550.1"/>
    </source>
</evidence>
<reference evidence="2 3" key="1">
    <citation type="submission" date="2016-10" db="EMBL/GenBank/DDBJ databases">
        <authorList>
            <person name="Varghese N."/>
            <person name="Submissions S."/>
        </authorList>
    </citation>
    <scope>NUCLEOTIDE SEQUENCE [LARGE SCALE GENOMIC DNA]</scope>
    <source>
        <strain evidence="2 3">LMG 22274</strain>
    </source>
</reference>
<organism evidence="2 3">
    <name type="scientific">Paraburkholderia tropica</name>
    <dbReference type="NCBI Taxonomy" id="92647"/>
    <lineage>
        <taxon>Bacteria</taxon>
        <taxon>Pseudomonadati</taxon>
        <taxon>Pseudomonadota</taxon>
        <taxon>Betaproteobacteria</taxon>
        <taxon>Burkholderiales</taxon>
        <taxon>Burkholderiaceae</taxon>
        <taxon>Paraburkholderia</taxon>
    </lineage>
</organism>
<dbReference type="SUPFAM" id="SSF54593">
    <property type="entry name" value="Glyoxalase/Bleomycin resistance protein/Dihydroxybiphenyl dioxygenase"/>
    <property type="match status" value="1"/>
</dbReference>
<gene>
    <name evidence="2" type="ORF">SAMN05216550_10415</name>
</gene>
<dbReference type="PROSITE" id="PS51819">
    <property type="entry name" value="VOC"/>
    <property type="match status" value="1"/>
</dbReference>
<accession>A0AAQ1GD72</accession>
<dbReference type="AlphaFoldDB" id="A0AAQ1GD72"/>
<protein>
    <submittedName>
        <fullName evidence="2">Catechol 2,3-dioxygenase</fullName>
    </submittedName>
</protein>
<name>A0AAQ1GD72_9BURK</name>
<dbReference type="Gene3D" id="3.10.180.10">
    <property type="entry name" value="2,3-Dihydroxybiphenyl 1,2-Dioxygenase, domain 1"/>
    <property type="match status" value="1"/>
</dbReference>
<feature type="domain" description="VOC" evidence="1">
    <location>
        <begin position="1"/>
        <end position="130"/>
    </location>
</feature>
<comment type="caution">
    <text evidence="2">The sequence shown here is derived from an EMBL/GenBank/DDBJ whole genome shotgun (WGS) entry which is preliminary data.</text>
</comment>
<sequence length="133" mass="14237">MLSYIMLGSNDIPASDKFYTALLAPLGYEKAELGADKVVFSLPDVPDRYNGPGAVYITKPFNGEAATVGNGSMTAFRTTSKEKVEELHAAGLLAGGTDDGGPGFRDIYGDDFYVAYLRDPLGNKVALFCTLNR</sequence>
<dbReference type="PANTHER" id="PTHR35006:SF1">
    <property type="entry name" value="BLL2941 PROTEIN"/>
    <property type="match status" value="1"/>
</dbReference>
<dbReference type="InterPro" id="IPR037523">
    <property type="entry name" value="VOC_core"/>
</dbReference>
<evidence type="ECO:0000313" key="3">
    <source>
        <dbReference type="Proteomes" id="UP000183529"/>
    </source>
</evidence>
<dbReference type="InterPro" id="IPR029068">
    <property type="entry name" value="Glyas_Bleomycin-R_OHBP_Dase"/>
</dbReference>